<dbReference type="GO" id="GO:0009254">
    <property type="term" value="P:peptidoglycan turnover"/>
    <property type="evidence" value="ECO:0007669"/>
    <property type="project" value="TreeGrafter"/>
</dbReference>
<comment type="similarity">
    <text evidence="2">Belongs to the glycosyl hydrolase 3 family.</text>
</comment>
<dbReference type="EMBL" id="CP060696">
    <property type="protein sequence ID" value="QNO17756.1"/>
    <property type="molecule type" value="Genomic_DNA"/>
</dbReference>
<accession>A0A7G9WGE4</accession>
<dbReference type="PROSITE" id="PS00775">
    <property type="entry name" value="GLYCOSYL_HYDROL_F3"/>
    <property type="match status" value="1"/>
</dbReference>
<proteinExistence type="inferred from homology"/>
<feature type="signal peptide" evidence="6">
    <location>
        <begin position="1"/>
        <end position="22"/>
    </location>
</feature>
<dbReference type="Pfam" id="PF00933">
    <property type="entry name" value="Glyco_hydro_3"/>
    <property type="match status" value="1"/>
</dbReference>
<dbReference type="PANTHER" id="PTHR30480:SF13">
    <property type="entry name" value="BETA-HEXOSAMINIDASE"/>
    <property type="match status" value="1"/>
</dbReference>
<dbReference type="PANTHER" id="PTHR30480">
    <property type="entry name" value="BETA-HEXOSAMINIDASE-RELATED"/>
    <property type="match status" value="1"/>
</dbReference>
<gene>
    <name evidence="8" type="primary">nagZ</name>
    <name evidence="8" type="ORF">H6X83_12655</name>
</gene>
<feature type="chain" id="PRO_5039106119" description="beta-N-acetylhexosaminidase" evidence="6">
    <location>
        <begin position="23"/>
        <end position="440"/>
    </location>
</feature>
<keyword evidence="4 8" id="KW-0378">Hydrolase</keyword>
<dbReference type="Gene3D" id="3.20.20.300">
    <property type="entry name" value="Glycoside hydrolase, family 3, N-terminal domain"/>
    <property type="match status" value="1"/>
</dbReference>
<evidence type="ECO:0000256" key="3">
    <source>
        <dbReference type="ARBA" id="ARBA00012663"/>
    </source>
</evidence>
<evidence type="ECO:0000256" key="5">
    <source>
        <dbReference type="ARBA" id="ARBA00023295"/>
    </source>
</evidence>
<reference evidence="8 9" key="1">
    <citation type="submission" date="2020-08" db="EMBL/GenBank/DDBJ databases">
        <authorList>
            <person name="Ren C."/>
            <person name="Gu Y."/>
            <person name="Xu Y."/>
        </authorList>
    </citation>
    <scope>NUCLEOTIDE SEQUENCE [LARGE SCALE GENOMIC DNA]</scope>
    <source>
        <strain evidence="8 9">LBM18003</strain>
    </source>
</reference>
<dbReference type="SUPFAM" id="SSF51445">
    <property type="entry name" value="(Trans)glycosidases"/>
    <property type="match status" value="1"/>
</dbReference>
<dbReference type="InterPro" id="IPR001764">
    <property type="entry name" value="Glyco_hydro_3_N"/>
</dbReference>
<dbReference type="EC" id="3.2.1.52" evidence="3"/>
<dbReference type="InterPro" id="IPR050226">
    <property type="entry name" value="NagZ_Beta-hexosaminidase"/>
</dbReference>
<dbReference type="AlphaFoldDB" id="A0A7G9WGE4"/>
<evidence type="ECO:0000313" key="9">
    <source>
        <dbReference type="Proteomes" id="UP000516046"/>
    </source>
</evidence>
<keyword evidence="5 8" id="KW-0326">Glycosidase</keyword>
<evidence type="ECO:0000256" key="2">
    <source>
        <dbReference type="ARBA" id="ARBA00005336"/>
    </source>
</evidence>
<dbReference type="GO" id="GO:0005975">
    <property type="term" value="P:carbohydrate metabolic process"/>
    <property type="evidence" value="ECO:0007669"/>
    <property type="project" value="InterPro"/>
</dbReference>
<evidence type="ECO:0000256" key="6">
    <source>
        <dbReference type="SAM" id="SignalP"/>
    </source>
</evidence>
<dbReference type="Proteomes" id="UP000516046">
    <property type="component" value="Chromosome"/>
</dbReference>
<dbReference type="InterPro" id="IPR019800">
    <property type="entry name" value="Glyco_hydro_3_AS"/>
</dbReference>
<comment type="catalytic activity">
    <reaction evidence="1">
        <text>Hydrolysis of terminal non-reducing N-acetyl-D-hexosamine residues in N-acetyl-beta-D-hexosaminides.</text>
        <dbReference type="EC" id="3.2.1.52"/>
    </reaction>
</comment>
<dbReference type="InterPro" id="IPR017853">
    <property type="entry name" value="GH"/>
</dbReference>
<keyword evidence="6" id="KW-0732">Signal</keyword>
<evidence type="ECO:0000259" key="7">
    <source>
        <dbReference type="Pfam" id="PF00933"/>
    </source>
</evidence>
<organism evidence="8 9">
    <name type="scientific">Caproicibacterium amylolyticum</name>
    <dbReference type="NCBI Taxonomy" id="2766537"/>
    <lineage>
        <taxon>Bacteria</taxon>
        <taxon>Bacillati</taxon>
        <taxon>Bacillota</taxon>
        <taxon>Clostridia</taxon>
        <taxon>Eubacteriales</taxon>
        <taxon>Oscillospiraceae</taxon>
        <taxon>Caproicibacterium</taxon>
    </lineage>
</organism>
<feature type="domain" description="Glycoside hydrolase family 3 N-terminal" evidence="7">
    <location>
        <begin position="81"/>
        <end position="408"/>
    </location>
</feature>
<dbReference type="GO" id="GO:0004563">
    <property type="term" value="F:beta-N-acetylhexosaminidase activity"/>
    <property type="evidence" value="ECO:0007669"/>
    <property type="project" value="UniProtKB-EC"/>
</dbReference>
<dbReference type="InterPro" id="IPR036962">
    <property type="entry name" value="Glyco_hydro_3_N_sf"/>
</dbReference>
<evidence type="ECO:0000313" key="8">
    <source>
        <dbReference type="EMBL" id="QNO17756.1"/>
    </source>
</evidence>
<dbReference type="NCBIfam" id="NF003740">
    <property type="entry name" value="PRK05337.1"/>
    <property type="match status" value="1"/>
</dbReference>
<evidence type="ECO:0000256" key="4">
    <source>
        <dbReference type="ARBA" id="ARBA00022801"/>
    </source>
</evidence>
<dbReference type="PROSITE" id="PS51257">
    <property type="entry name" value="PROKAR_LIPOPROTEIN"/>
    <property type="match status" value="1"/>
</dbReference>
<name>A0A7G9WGE4_9FIRM</name>
<sequence>MKQTTKSAVCAALLLCLLTGCGARQTTASQISEQHASSKQPPVSAARSEKASSSAVLQAVSSEASAASSQTEEQTELDNMTLSQKVGQLFFLCFRKDTDGTNLFTYNDTVKNTIQAIQPGGIVLFGENIHTTAQVRRLIQNMQQDCKTPPFVGIDQEGGAVQRVTETELIPATVVPSMWRVGQTGSTALAKQVGGVLASELSVFGFNLDFAPDCDVFSNLNNTVIGTRAFSSDPQQAAVFSTAVSAGIRGQGVIPVCKHFPGHGDTEADTHEGYAVVNKTLEQLQKTELVPFEAQIKAGAEMIMAAHISLPKINGDNTPASMSKKVLQGLLREELGFSGVIITDALNMGAVADNYTSGEAAVRAVQAGADMLLMPEDPQAAYNAVRKAVQDGTIPQSRIEESVKRILALKKKYKLFSKRELGDESLLGCEEHQQVVAQIS</sequence>
<protein>
    <recommendedName>
        <fullName evidence="3">beta-N-acetylhexosaminidase</fullName>
        <ecNumber evidence="3">3.2.1.52</ecNumber>
    </recommendedName>
</protein>
<evidence type="ECO:0000256" key="1">
    <source>
        <dbReference type="ARBA" id="ARBA00001231"/>
    </source>
</evidence>
<dbReference type="RefSeq" id="WP_212506819.1">
    <property type="nucleotide sequence ID" value="NZ_CP060696.1"/>
</dbReference>
<dbReference type="KEGG" id="caml:H6X83_12655"/>
<keyword evidence="9" id="KW-1185">Reference proteome</keyword>